<dbReference type="PANTHER" id="PTHR24221">
    <property type="entry name" value="ATP-BINDING CASSETTE SUB-FAMILY B"/>
    <property type="match status" value="1"/>
</dbReference>
<dbReference type="InterPro" id="IPR036640">
    <property type="entry name" value="ABC1_TM_sf"/>
</dbReference>
<feature type="transmembrane region" description="Helical" evidence="40">
    <location>
        <begin position="299"/>
        <end position="327"/>
    </location>
</feature>
<dbReference type="InterPro" id="IPR039421">
    <property type="entry name" value="Type_1_exporter"/>
</dbReference>
<evidence type="ECO:0000256" key="22">
    <source>
        <dbReference type="ARBA" id="ARBA00023034"/>
    </source>
</evidence>
<dbReference type="GO" id="GO:0005524">
    <property type="term" value="F:ATP binding"/>
    <property type="evidence" value="ECO:0007669"/>
    <property type="project" value="UniProtKB-KW"/>
</dbReference>
<dbReference type="GO" id="GO:0005765">
    <property type="term" value="C:lysosomal membrane"/>
    <property type="evidence" value="ECO:0007669"/>
    <property type="project" value="UniProtKB-SubCell"/>
</dbReference>
<keyword evidence="15" id="KW-0547">Nucleotide-binding</keyword>
<dbReference type="Gene3D" id="3.40.50.300">
    <property type="entry name" value="P-loop containing nucleotide triphosphate hydrolases"/>
    <property type="match status" value="1"/>
</dbReference>
<keyword evidence="21 40" id="KW-1133">Transmembrane helix</keyword>
<dbReference type="GO" id="GO:0005576">
    <property type="term" value="C:extracellular region"/>
    <property type="evidence" value="ECO:0007669"/>
    <property type="project" value="UniProtKB-SubCell"/>
</dbReference>
<dbReference type="PANTHER" id="PTHR24221:SF654">
    <property type="entry name" value="ATP-BINDING CASSETTE SUB-FAMILY B MEMBER 6"/>
    <property type="match status" value="1"/>
</dbReference>
<dbReference type="GO" id="GO:0005741">
    <property type="term" value="C:mitochondrial outer membrane"/>
    <property type="evidence" value="ECO:0007669"/>
    <property type="project" value="UniProtKB-SubCell"/>
</dbReference>
<feature type="transmembrane region" description="Helical" evidence="40">
    <location>
        <begin position="72"/>
        <end position="91"/>
    </location>
</feature>
<dbReference type="GO" id="GO:0005886">
    <property type="term" value="C:plasma membrane"/>
    <property type="evidence" value="ECO:0007669"/>
    <property type="project" value="UniProtKB-SubCell"/>
</dbReference>
<dbReference type="EC" id="7.6.2.5" evidence="28"/>
<evidence type="ECO:0000256" key="39">
    <source>
        <dbReference type="SAM" id="MobiDB-lite"/>
    </source>
</evidence>
<evidence type="ECO:0000256" key="24">
    <source>
        <dbReference type="ARBA" id="ARBA00023157"/>
    </source>
</evidence>
<comment type="catalytic activity">
    <reaction evidence="31">
        <text>heme b(in) + ATP + H2O = heme b(out) + ADP + phosphate + H(+)</text>
        <dbReference type="Rhea" id="RHEA:19261"/>
        <dbReference type="ChEBI" id="CHEBI:15377"/>
        <dbReference type="ChEBI" id="CHEBI:15378"/>
        <dbReference type="ChEBI" id="CHEBI:30616"/>
        <dbReference type="ChEBI" id="CHEBI:43474"/>
        <dbReference type="ChEBI" id="CHEBI:60344"/>
        <dbReference type="ChEBI" id="CHEBI:456216"/>
        <dbReference type="EC" id="7.6.2.5"/>
    </reaction>
    <physiologicalReaction direction="left-to-right" evidence="31">
        <dbReference type="Rhea" id="RHEA:19262"/>
    </physiologicalReaction>
</comment>
<evidence type="ECO:0000256" key="4">
    <source>
        <dbReference type="ARBA" id="ARBA00004374"/>
    </source>
</evidence>
<evidence type="ECO:0000256" key="38">
    <source>
        <dbReference type="ARBA" id="ARBA00049398"/>
    </source>
</evidence>
<comment type="catalytic activity">
    <reaction evidence="38">
        <text>coproporphyrin I(in) + ATP + H2O = coproporphyrin I(out) + ADP + phosphate + H(+)</text>
        <dbReference type="Rhea" id="RHEA:66768"/>
        <dbReference type="ChEBI" id="CHEBI:15377"/>
        <dbReference type="ChEBI" id="CHEBI:15378"/>
        <dbReference type="ChEBI" id="CHEBI:30616"/>
        <dbReference type="ChEBI" id="CHEBI:43474"/>
        <dbReference type="ChEBI" id="CHEBI:167478"/>
        <dbReference type="ChEBI" id="CHEBI:456216"/>
    </reaction>
    <physiologicalReaction direction="left-to-right" evidence="38">
        <dbReference type="Rhea" id="RHEA:66769"/>
    </physiologicalReaction>
</comment>
<dbReference type="PROSITE" id="PS50893">
    <property type="entry name" value="ABC_TRANSPORTER_2"/>
    <property type="match status" value="1"/>
</dbReference>
<comment type="subcellular location">
    <subcellularLocation>
        <location evidence="8">Cell membrane</location>
        <topology evidence="8">Multi-pass membrane protein</topology>
    </subcellularLocation>
    <subcellularLocation>
        <location evidence="1">Early endosome membrane</location>
    </subcellularLocation>
    <subcellularLocation>
        <location evidence="6">Endoplasmic reticulum membrane</location>
        <topology evidence="6">Multi-pass membrane protein</topology>
    </subcellularLocation>
    <subcellularLocation>
        <location evidence="3">Endosome membrane</location>
        <topology evidence="3">Multi-pass membrane protein</topology>
    </subcellularLocation>
    <subcellularLocation>
        <location evidence="2">Endosome</location>
        <location evidence="2">Multivesicular body membrane</location>
    </subcellularLocation>
    <subcellularLocation>
        <location evidence="9">Golgi apparatus membrane</location>
        <topology evidence="9">Multi-pass membrane protein</topology>
    </subcellularLocation>
    <subcellularLocation>
        <location evidence="5">Late endosome membrane</location>
    </subcellularLocation>
    <subcellularLocation>
        <location evidence="10">Lysosome membrane</location>
    </subcellularLocation>
    <subcellularLocation>
        <location evidence="26">Melanosome membrane</location>
    </subcellularLocation>
    <subcellularLocation>
        <location evidence="4">Mitochondrion outer membrane</location>
        <topology evidence="4">Multi-pass membrane protein</topology>
    </subcellularLocation>
    <subcellularLocation>
        <location evidence="7">Secreted</location>
        <location evidence="7">Extracellular exosome</location>
    </subcellularLocation>
</comment>
<feature type="domain" description="ABC transmembrane type-1" evidence="42">
    <location>
        <begin position="259"/>
        <end position="546"/>
    </location>
</feature>
<evidence type="ECO:0000256" key="33">
    <source>
        <dbReference type="ARBA" id="ARBA00047789"/>
    </source>
</evidence>
<evidence type="ECO:0000256" key="10">
    <source>
        <dbReference type="ARBA" id="ARBA00004656"/>
    </source>
</evidence>
<feature type="region of interest" description="Disordered" evidence="39">
    <location>
        <begin position="864"/>
        <end position="885"/>
    </location>
</feature>
<dbReference type="GO" id="GO:0032585">
    <property type="term" value="C:multivesicular body membrane"/>
    <property type="evidence" value="ECO:0007669"/>
    <property type="project" value="UniProtKB-SubCell"/>
</dbReference>
<evidence type="ECO:0000256" key="26">
    <source>
        <dbReference type="ARBA" id="ARBA00024320"/>
    </source>
</evidence>
<comment type="catalytic activity">
    <reaction evidence="33">
        <text>uroporphyrin I(in) + ATP + H2O = uroporphyrin I(out) + ADP + phosphate + H(+)</text>
        <dbReference type="Rhea" id="RHEA:66772"/>
        <dbReference type="ChEBI" id="CHEBI:15377"/>
        <dbReference type="ChEBI" id="CHEBI:15378"/>
        <dbReference type="ChEBI" id="CHEBI:30616"/>
        <dbReference type="ChEBI" id="CHEBI:43474"/>
        <dbReference type="ChEBI" id="CHEBI:167480"/>
        <dbReference type="ChEBI" id="CHEBI:456216"/>
    </reaction>
    <physiologicalReaction direction="left-to-right" evidence="33">
        <dbReference type="Rhea" id="RHEA:66773"/>
    </physiologicalReaction>
</comment>
<evidence type="ECO:0000256" key="21">
    <source>
        <dbReference type="ARBA" id="ARBA00022989"/>
    </source>
</evidence>
<evidence type="ECO:0000256" key="27">
    <source>
        <dbReference type="ARBA" id="ARBA00024363"/>
    </source>
</evidence>
<comment type="similarity">
    <text evidence="27">Belongs to the ABC transporter superfamily. ABCB family. Heavy Metal importer (TC 3.A.1.210) subfamily.</text>
</comment>
<evidence type="ECO:0000256" key="35">
    <source>
        <dbReference type="ARBA" id="ARBA00048455"/>
    </source>
</evidence>
<evidence type="ECO:0000256" key="13">
    <source>
        <dbReference type="ARBA" id="ARBA00022525"/>
    </source>
</evidence>
<dbReference type="InParanoid" id="C3Z367"/>
<evidence type="ECO:0000256" key="29">
    <source>
        <dbReference type="ARBA" id="ARBA00024439"/>
    </source>
</evidence>
<sequence length="885" mass="101015">MQLPTYCSPNSSLTPVWVDQGLSVCFTETLIPSILQGFILICGGIQGLFLMKYSTVIEPKYIPKSALYKIQIALHVLLVVQAIVRLVLHVTLGAKTFYGYMVLYTCLYAVSWWMVMILMGAERKREILTRSSRGHGAVLLLFWALAYLLENLALVSWNSEEWWWEIRTVDQKVEFGTWVVRYSCTLLLFLLGLCAPGRPHKPYMNIINEDRDVEQAEPLLDELTTESQGSTFRGFIRKCKMLWPYMWPKGSLALQLRVVFCFLLLAAGRGINVLVPIYYKIIVNRLSKAEFPWDDILLYTFWKFLQGGGAGTAGLLNGLRTFLWILVQQYTNRTMSVRLFKHLHQLSLRWHLTRKTGEVLRVMDRGTQSVNNLLNYILFSIAPTIVDIIIAIIYFTGAFNIYFGLIVFVCMALYLALTIFVTEWRTKFRRKMNIKENAMKQQAVDSLLNFETVKYYGAEDYEVDKYRVSVTDYQLDEWKTNASLSVLNNAQNIVITVGLIAGSLLCASYVSDKTLKVGDYVLFSTYIIQLYAPLNFFGTYYRMIQAAFIDMENMFDLLKEKQEVKDIPGARSLVVTKGRIEFDNVSFYYQQERNILKDISFTVHPGQTVALVGPTGSGKSTIIRLLFRFYDVMGGAIRIDGQDISKVTQNSLRRSIGVVPQDTVLFNDTIRTNIRYGKVGSKDEDVEEAAEAAEIHDKIQMFPDQYETMVGERGLKLSGGEKQRVAIARTNSSKHLPLYYWMSSYIVAFRSILCLSHIPKLVPHLVYKLFFFLKLLGRECHGIQSKLATSALDTQTERNIQASLNRVCNNRTTIVVAHRLSTIINADQILVLNEGEIVERGRHDELVDLGGMYANLWQQQLLHPEDDSASGSEKGDSEENKNKDD</sequence>
<keyword evidence="18" id="KW-0256">Endoplasmic reticulum</keyword>
<dbReference type="SUPFAM" id="SSF52540">
    <property type="entry name" value="P-loop containing nucleoside triphosphate hydrolases"/>
    <property type="match status" value="2"/>
</dbReference>
<dbReference type="GO" id="GO:0031901">
    <property type="term" value="C:early endosome membrane"/>
    <property type="evidence" value="ECO:0007669"/>
    <property type="project" value="UniProtKB-SubCell"/>
</dbReference>
<evidence type="ECO:0000259" key="42">
    <source>
        <dbReference type="PROSITE" id="PS50929"/>
    </source>
</evidence>
<feature type="transmembrane region" description="Helical" evidence="40">
    <location>
        <begin position="256"/>
        <end position="279"/>
    </location>
</feature>
<feature type="transmembrane region" description="Helical" evidence="40">
    <location>
        <begin position="30"/>
        <end position="51"/>
    </location>
</feature>
<dbReference type="SMART" id="SM00382">
    <property type="entry name" value="AAA"/>
    <property type="match status" value="1"/>
</dbReference>
<evidence type="ECO:0000256" key="28">
    <source>
        <dbReference type="ARBA" id="ARBA00024385"/>
    </source>
</evidence>
<dbReference type="EMBL" id="GG666576">
    <property type="protein sequence ID" value="EEN52911.1"/>
    <property type="molecule type" value="Genomic_DNA"/>
</dbReference>
<evidence type="ECO:0000256" key="25">
    <source>
        <dbReference type="ARBA" id="ARBA00023228"/>
    </source>
</evidence>
<dbReference type="Pfam" id="PF16185">
    <property type="entry name" value="MTABC_N"/>
    <property type="match status" value="1"/>
</dbReference>
<gene>
    <name evidence="43" type="ORF">BRAFLDRAFT_76408</name>
</gene>
<keyword evidence="23 40" id="KW-0472">Membrane</keyword>
<comment type="catalytic activity">
    <reaction evidence="36">
        <text>uroporphyrin III(in) + ATP + H2O = uroporphyrin III(out) + ADP + phosphate + H(+)</text>
        <dbReference type="Rhea" id="RHEA:66776"/>
        <dbReference type="ChEBI" id="CHEBI:15377"/>
        <dbReference type="ChEBI" id="CHEBI:15378"/>
        <dbReference type="ChEBI" id="CHEBI:30616"/>
        <dbReference type="ChEBI" id="CHEBI:43474"/>
        <dbReference type="ChEBI" id="CHEBI:167479"/>
        <dbReference type="ChEBI" id="CHEBI:456216"/>
    </reaction>
    <physiologicalReaction direction="left-to-right" evidence="36">
        <dbReference type="Rhea" id="RHEA:66777"/>
    </physiologicalReaction>
</comment>
<dbReference type="GO" id="GO:0005789">
    <property type="term" value="C:endoplasmic reticulum membrane"/>
    <property type="evidence" value="ECO:0007669"/>
    <property type="project" value="UniProtKB-SubCell"/>
</dbReference>
<evidence type="ECO:0000256" key="15">
    <source>
        <dbReference type="ARBA" id="ARBA00022741"/>
    </source>
</evidence>
<evidence type="ECO:0000256" key="5">
    <source>
        <dbReference type="ARBA" id="ARBA00004414"/>
    </source>
</evidence>
<dbReference type="Pfam" id="PF00005">
    <property type="entry name" value="ABC_tran"/>
    <property type="match status" value="1"/>
</dbReference>
<keyword evidence="25" id="KW-0458">Lysosome</keyword>
<comment type="catalytic activity">
    <reaction evidence="32">
        <text>coproporphyrinogen III(in) + ATP + H2O = coproporphyrinogen III(out) + ADP + phosphate + H(+)</text>
        <dbReference type="Rhea" id="RHEA:66680"/>
        <dbReference type="ChEBI" id="CHEBI:15377"/>
        <dbReference type="ChEBI" id="CHEBI:15378"/>
        <dbReference type="ChEBI" id="CHEBI:30616"/>
        <dbReference type="ChEBI" id="CHEBI:43474"/>
        <dbReference type="ChEBI" id="CHEBI:57309"/>
        <dbReference type="ChEBI" id="CHEBI:456216"/>
    </reaction>
    <physiologicalReaction direction="left-to-right" evidence="32">
        <dbReference type="Rhea" id="RHEA:66681"/>
    </physiologicalReaction>
</comment>
<proteinExistence type="inferred from homology"/>
<dbReference type="GO" id="GO:0016887">
    <property type="term" value="F:ATP hydrolysis activity"/>
    <property type="evidence" value="ECO:0007669"/>
    <property type="project" value="InterPro"/>
</dbReference>
<dbReference type="SUPFAM" id="SSF90123">
    <property type="entry name" value="ABC transporter transmembrane region"/>
    <property type="match status" value="1"/>
</dbReference>
<evidence type="ECO:0000256" key="18">
    <source>
        <dbReference type="ARBA" id="ARBA00022824"/>
    </source>
</evidence>
<evidence type="ECO:0000256" key="37">
    <source>
        <dbReference type="ARBA" id="ARBA00048636"/>
    </source>
</evidence>
<evidence type="ECO:0000256" key="6">
    <source>
        <dbReference type="ARBA" id="ARBA00004477"/>
    </source>
</evidence>
<evidence type="ECO:0000256" key="14">
    <source>
        <dbReference type="ARBA" id="ARBA00022692"/>
    </source>
</evidence>
<dbReference type="Pfam" id="PF00664">
    <property type="entry name" value="ABC_membrane"/>
    <property type="match status" value="1"/>
</dbReference>
<reference evidence="43" key="1">
    <citation type="journal article" date="2008" name="Nature">
        <title>The amphioxus genome and the evolution of the chordate karyotype.</title>
        <authorList>
            <consortium name="US DOE Joint Genome Institute (JGI-PGF)"/>
            <person name="Putnam N.H."/>
            <person name="Butts T."/>
            <person name="Ferrier D.E.K."/>
            <person name="Furlong R.F."/>
            <person name="Hellsten U."/>
            <person name="Kawashima T."/>
            <person name="Robinson-Rechavi M."/>
            <person name="Shoguchi E."/>
            <person name="Terry A."/>
            <person name="Yu J.-K."/>
            <person name="Benito-Gutierrez E.L."/>
            <person name="Dubchak I."/>
            <person name="Garcia-Fernandez J."/>
            <person name="Gibson-Brown J.J."/>
            <person name="Grigoriev I.V."/>
            <person name="Horton A.C."/>
            <person name="de Jong P.J."/>
            <person name="Jurka J."/>
            <person name="Kapitonov V.V."/>
            <person name="Kohara Y."/>
            <person name="Kuroki Y."/>
            <person name="Lindquist E."/>
            <person name="Lucas S."/>
            <person name="Osoegawa K."/>
            <person name="Pennacchio L.A."/>
            <person name="Salamov A.A."/>
            <person name="Satou Y."/>
            <person name="Sauka-Spengler T."/>
            <person name="Schmutz J."/>
            <person name="Shin-I T."/>
            <person name="Toyoda A."/>
            <person name="Bronner-Fraser M."/>
            <person name="Fujiyama A."/>
            <person name="Holland L.Z."/>
            <person name="Holland P.W.H."/>
            <person name="Satoh N."/>
            <person name="Rokhsar D.S."/>
        </authorList>
    </citation>
    <scope>NUCLEOTIDE SEQUENCE [LARGE SCALE GENOMIC DNA]</scope>
    <source>
        <strain evidence="43">S238N-H82</strain>
        <tissue evidence="43">Testes</tissue>
    </source>
</reference>
<feature type="domain" description="ABC transporter" evidence="41">
    <location>
        <begin position="580"/>
        <end position="859"/>
    </location>
</feature>
<accession>C3Z367</accession>
<evidence type="ECO:0000313" key="43">
    <source>
        <dbReference type="EMBL" id="EEN52911.1"/>
    </source>
</evidence>
<evidence type="ECO:0000256" key="8">
    <source>
        <dbReference type="ARBA" id="ARBA00004651"/>
    </source>
</evidence>
<dbReference type="AlphaFoldDB" id="C3Z367"/>
<keyword evidence="12" id="KW-1003">Cell membrane</keyword>
<evidence type="ECO:0000256" key="16">
    <source>
        <dbReference type="ARBA" id="ARBA00022753"/>
    </source>
</evidence>
<keyword evidence="11" id="KW-0813">Transport</keyword>
<evidence type="ECO:0000256" key="32">
    <source>
        <dbReference type="ARBA" id="ARBA00047753"/>
    </source>
</evidence>
<evidence type="ECO:0000256" key="30">
    <source>
        <dbReference type="ARBA" id="ARBA00031413"/>
    </source>
</evidence>
<evidence type="ECO:0000256" key="20">
    <source>
        <dbReference type="ARBA" id="ARBA00022967"/>
    </source>
</evidence>
<keyword evidence="17" id="KW-1000">Mitochondrion outer membrane</keyword>
<keyword evidence="16" id="KW-0967">Endosome</keyword>
<comment type="catalytic activity">
    <reaction evidence="37">
        <text>coproporphyrin III(in) + ATP + H2O = coproporphyrin III(out) + ADP + phosphate + H(+)</text>
        <dbReference type="Rhea" id="RHEA:66664"/>
        <dbReference type="ChEBI" id="CHEBI:15377"/>
        <dbReference type="ChEBI" id="CHEBI:15378"/>
        <dbReference type="ChEBI" id="CHEBI:30616"/>
        <dbReference type="ChEBI" id="CHEBI:43474"/>
        <dbReference type="ChEBI" id="CHEBI:131725"/>
        <dbReference type="ChEBI" id="CHEBI:456216"/>
    </reaction>
    <physiologicalReaction direction="left-to-right" evidence="37">
        <dbReference type="Rhea" id="RHEA:66665"/>
    </physiologicalReaction>
</comment>
<evidence type="ECO:0000256" key="40">
    <source>
        <dbReference type="SAM" id="Phobius"/>
    </source>
</evidence>
<evidence type="ECO:0000256" key="31">
    <source>
        <dbReference type="ARBA" id="ARBA00047649"/>
    </source>
</evidence>
<feature type="transmembrane region" description="Helical" evidence="40">
    <location>
        <begin position="97"/>
        <end position="115"/>
    </location>
</feature>
<feature type="transmembrane region" description="Helical" evidence="40">
    <location>
        <begin position="136"/>
        <end position="155"/>
    </location>
</feature>
<evidence type="ECO:0000256" key="9">
    <source>
        <dbReference type="ARBA" id="ARBA00004653"/>
    </source>
</evidence>
<dbReference type="InterPro" id="IPR032410">
    <property type="entry name" value="ABCB6_N"/>
</dbReference>
<evidence type="ECO:0000256" key="34">
    <source>
        <dbReference type="ARBA" id="ARBA00048309"/>
    </source>
</evidence>
<keyword evidence="13" id="KW-0964">Secreted</keyword>
<keyword evidence="22" id="KW-0333">Golgi apparatus</keyword>
<dbReference type="GO" id="GO:0000139">
    <property type="term" value="C:Golgi membrane"/>
    <property type="evidence" value="ECO:0007669"/>
    <property type="project" value="UniProtKB-SubCell"/>
</dbReference>
<protein>
    <recommendedName>
        <fullName evidence="29">ATP-binding cassette sub-family B member 6</fullName>
        <ecNumber evidence="28">7.6.2.5</ecNumber>
    </recommendedName>
    <alternativeName>
        <fullName evidence="30">ABC-type heme transporter ABCB6</fullName>
    </alternativeName>
</protein>
<dbReference type="InterPro" id="IPR003439">
    <property type="entry name" value="ABC_transporter-like_ATP-bd"/>
</dbReference>
<feature type="transmembrane region" description="Helical" evidence="40">
    <location>
        <begin position="401"/>
        <end position="422"/>
    </location>
</feature>
<evidence type="ECO:0000256" key="19">
    <source>
        <dbReference type="ARBA" id="ARBA00022840"/>
    </source>
</evidence>
<keyword evidence="17" id="KW-0496">Mitochondrion</keyword>
<evidence type="ECO:0000256" key="3">
    <source>
        <dbReference type="ARBA" id="ARBA00004337"/>
    </source>
</evidence>
<dbReference type="eggNOG" id="KOG0056">
    <property type="taxonomic scope" value="Eukaryota"/>
</dbReference>
<keyword evidence="14 40" id="KW-0812">Transmembrane</keyword>
<evidence type="ECO:0000256" key="7">
    <source>
        <dbReference type="ARBA" id="ARBA00004550"/>
    </source>
</evidence>
<organism>
    <name type="scientific">Branchiostoma floridae</name>
    <name type="common">Florida lancelet</name>
    <name type="synonym">Amphioxus</name>
    <dbReference type="NCBI Taxonomy" id="7739"/>
    <lineage>
        <taxon>Eukaryota</taxon>
        <taxon>Metazoa</taxon>
        <taxon>Chordata</taxon>
        <taxon>Cephalochordata</taxon>
        <taxon>Leptocardii</taxon>
        <taxon>Amphioxiformes</taxon>
        <taxon>Branchiostomatidae</taxon>
        <taxon>Branchiostoma</taxon>
    </lineage>
</organism>
<evidence type="ECO:0000256" key="36">
    <source>
        <dbReference type="ARBA" id="ARBA00048510"/>
    </source>
</evidence>
<evidence type="ECO:0000256" key="12">
    <source>
        <dbReference type="ARBA" id="ARBA00022475"/>
    </source>
</evidence>
<keyword evidence="24" id="KW-1015">Disulfide bond</keyword>
<dbReference type="Gene3D" id="1.20.1560.10">
    <property type="entry name" value="ABC transporter type 1, transmembrane domain"/>
    <property type="match status" value="1"/>
</dbReference>
<keyword evidence="20" id="KW-1278">Translocase</keyword>
<evidence type="ECO:0000256" key="2">
    <source>
        <dbReference type="ARBA" id="ARBA00004333"/>
    </source>
</evidence>
<dbReference type="InterPro" id="IPR003593">
    <property type="entry name" value="AAA+_ATPase"/>
</dbReference>
<evidence type="ECO:0000259" key="41">
    <source>
        <dbReference type="PROSITE" id="PS50893"/>
    </source>
</evidence>
<dbReference type="CDD" id="cd18581">
    <property type="entry name" value="ABC_6TM_ABCB6"/>
    <property type="match status" value="1"/>
</dbReference>
<feature type="transmembrane region" description="Helical" evidence="40">
    <location>
        <begin position="175"/>
        <end position="195"/>
    </location>
</feature>
<feature type="transmembrane region" description="Helical" evidence="40">
    <location>
        <begin position="523"/>
        <end position="541"/>
    </location>
</feature>
<dbReference type="InterPro" id="IPR027417">
    <property type="entry name" value="P-loop_NTPase"/>
</dbReference>
<dbReference type="STRING" id="7739.C3Z367"/>
<dbReference type="GO" id="GO:0015439">
    <property type="term" value="F:ABC-type heme transporter activity"/>
    <property type="evidence" value="ECO:0007669"/>
    <property type="project" value="UniProtKB-EC"/>
</dbReference>
<evidence type="ECO:0000256" key="17">
    <source>
        <dbReference type="ARBA" id="ARBA00022787"/>
    </source>
</evidence>
<evidence type="ECO:0000256" key="1">
    <source>
        <dbReference type="ARBA" id="ARBA00004146"/>
    </source>
</evidence>
<comment type="catalytic activity">
    <reaction evidence="35">
        <text>pheophorbide a(in) + ATP + H2O = pheophorbide a(out) + ADP + phosphate + H(+)</text>
        <dbReference type="Rhea" id="RHEA:61360"/>
        <dbReference type="ChEBI" id="CHEBI:15377"/>
        <dbReference type="ChEBI" id="CHEBI:15378"/>
        <dbReference type="ChEBI" id="CHEBI:30616"/>
        <dbReference type="ChEBI" id="CHEBI:43474"/>
        <dbReference type="ChEBI" id="CHEBI:58687"/>
        <dbReference type="ChEBI" id="CHEBI:456216"/>
    </reaction>
    <physiologicalReaction direction="left-to-right" evidence="35">
        <dbReference type="Rhea" id="RHEA:61361"/>
    </physiologicalReaction>
</comment>
<feature type="transmembrane region" description="Helical" evidence="40">
    <location>
        <begin position="373"/>
        <end position="395"/>
    </location>
</feature>
<dbReference type="FunFam" id="1.20.1560.10:FF:000022">
    <property type="entry name" value="ATP-binding cassette sub-family B member 6, mitochondrial"/>
    <property type="match status" value="1"/>
</dbReference>
<evidence type="ECO:0000256" key="11">
    <source>
        <dbReference type="ARBA" id="ARBA00022448"/>
    </source>
</evidence>
<feature type="compositionally biased region" description="Basic and acidic residues" evidence="39">
    <location>
        <begin position="873"/>
        <end position="885"/>
    </location>
</feature>
<dbReference type="InterPro" id="IPR011527">
    <property type="entry name" value="ABC1_TM_dom"/>
</dbReference>
<keyword evidence="19" id="KW-0067">ATP-binding</keyword>
<comment type="catalytic activity">
    <reaction evidence="34">
        <text>protoporphyrin IX(in) + ATP + H2O = protoporphyrin IX(out) + ADP + phosphate + H(+)</text>
        <dbReference type="Rhea" id="RHEA:61336"/>
        <dbReference type="ChEBI" id="CHEBI:15377"/>
        <dbReference type="ChEBI" id="CHEBI:15378"/>
        <dbReference type="ChEBI" id="CHEBI:30616"/>
        <dbReference type="ChEBI" id="CHEBI:43474"/>
        <dbReference type="ChEBI" id="CHEBI:57306"/>
        <dbReference type="ChEBI" id="CHEBI:456216"/>
    </reaction>
    <physiologicalReaction direction="left-to-right" evidence="34">
        <dbReference type="Rhea" id="RHEA:61337"/>
    </physiologicalReaction>
</comment>
<name>C3Z367_BRAFL</name>
<dbReference type="PROSITE" id="PS50929">
    <property type="entry name" value="ABC_TM1F"/>
    <property type="match status" value="1"/>
</dbReference>
<evidence type="ECO:0000256" key="23">
    <source>
        <dbReference type="ARBA" id="ARBA00023136"/>
    </source>
</evidence>